<sequence length="296" mass="33782">MKPLTFLMVQVVILAQPIEIVPFDWGGQFGYVSRGGAIMWNQDWRSNRLLFDGTWAIYPRMYGHEIEAGFVDGMIDSSGLDDSTLVMSYFKYDQGDYLLDRFSFGAGYIGQGRQVHLHGFKRTYAGTFNQYSNETFQPIQQTYIISYESDKGKDNGGISLGHFNTLSGLADSTSRGLIDSRITTSNTFWNHDFGNFHSKISIDQFLQRYRADHSISAFTGVRYSTRSRLVGELKWKDLVTAGTELNKRSVRQDSLITTLWNLFYLKGNISFIDLKIGITQVDDKSNINYQFGLKYP</sequence>
<evidence type="ECO:0000313" key="1">
    <source>
        <dbReference type="EMBL" id="SVA88149.1"/>
    </source>
</evidence>
<reference evidence="1" key="1">
    <citation type="submission" date="2018-05" db="EMBL/GenBank/DDBJ databases">
        <authorList>
            <person name="Lanie J.A."/>
            <person name="Ng W.-L."/>
            <person name="Kazmierczak K.M."/>
            <person name="Andrzejewski T.M."/>
            <person name="Davidsen T.M."/>
            <person name="Wayne K.J."/>
            <person name="Tettelin H."/>
            <person name="Glass J.I."/>
            <person name="Rusch D."/>
            <person name="Podicherti R."/>
            <person name="Tsui H.-C.T."/>
            <person name="Winkler M.E."/>
        </authorList>
    </citation>
    <scope>NUCLEOTIDE SEQUENCE</scope>
</reference>
<dbReference type="AlphaFoldDB" id="A0A381ZG25"/>
<dbReference type="EMBL" id="UINC01021167">
    <property type="protein sequence ID" value="SVA88149.1"/>
    <property type="molecule type" value="Genomic_DNA"/>
</dbReference>
<feature type="non-terminal residue" evidence="1">
    <location>
        <position position="296"/>
    </location>
</feature>
<accession>A0A381ZG25</accession>
<proteinExistence type="predicted"/>
<organism evidence="1">
    <name type="scientific">marine metagenome</name>
    <dbReference type="NCBI Taxonomy" id="408172"/>
    <lineage>
        <taxon>unclassified sequences</taxon>
        <taxon>metagenomes</taxon>
        <taxon>ecological metagenomes</taxon>
    </lineage>
</organism>
<evidence type="ECO:0008006" key="2">
    <source>
        <dbReference type="Google" id="ProtNLM"/>
    </source>
</evidence>
<name>A0A381ZG25_9ZZZZ</name>
<protein>
    <recommendedName>
        <fullName evidence="2">Bacterial surface antigen (D15) domain-containing protein</fullName>
    </recommendedName>
</protein>
<gene>
    <name evidence="1" type="ORF">METZ01_LOCUS141003</name>
</gene>